<keyword evidence="5 6" id="KW-0720">Serine protease</keyword>
<feature type="domain" description="Peptidase S8/S53" evidence="9">
    <location>
        <begin position="132"/>
        <end position="384"/>
    </location>
</feature>
<feature type="region of interest" description="Disordered" evidence="8">
    <location>
        <begin position="752"/>
        <end position="779"/>
    </location>
</feature>
<evidence type="ECO:0000256" key="6">
    <source>
        <dbReference type="PROSITE-ProRule" id="PRU01240"/>
    </source>
</evidence>
<evidence type="ECO:0000313" key="11">
    <source>
        <dbReference type="Proteomes" id="UP000011688"/>
    </source>
</evidence>
<dbReference type="MEROPS" id="S08.133"/>
<keyword evidence="3" id="KW-0479">Metal-binding</keyword>
<evidence type="ECO:0000259" key="9">
    <source>
        <dbReference type="Pfam" id="PF00082"/>
    </source>
</evidence>
<dbReference type="InterPro" id="IPR013783">
    <property type="entry name" value="Ig-like_fold"/>
</dbReference>
<dbReference type="InterPro" id="IPR022398">
    <property type="entry name" value="Peptidase_S8_His-AS"/>
</dbReference>
<feature type="active site" description="Charge relay system" evidence="6">
    <location>
        <position position="330"/>
    </location>
</feature>
<evidence type="ECO:0000256" key="8">
    <source>
        <dbReference type="SAM" id="MobiDB-lite"/>
    </source>
</evidence>
<dbReference type="eggNOG" id="arCOG00702">
    <property type="taxonomic scope" value="Archaea"/>
</dbReference>
<dbReference type="SUPFAM" id="SSF52743">
    <property type="entry name" value="Subtilisin-like"/>
    <property type="match status" value="1"/>
</dbReference>
<dbReference type="CDD" id="cd07477">
    <property type="entry name" value="Peptidases_S8_Subtilisin_subset"/>
    <property type="match status" value="1"/>
</dbReference>
<evidence type="ECO:0000256" key="2">
    <source>
        <dbReference type="ARBA" id="ARBA00022670"/>
    </source>
</evidence>
<dbReference type="AlphaFoldDB" id="L9XGM6"/>
<dbReference type="Gene3D" id="2.60.40.10">
    <property type="entry name" value="Immunoglobulins"/>
    <property type="match status" value="1"/>
</dbReference>
<dbReference type="CDD" id="cd00063">
    <property type="entry name" value="FN3"/>
    <property type="match status" value="1"/>
</dbReference>
<dbReference type="InterPro" id="IPR003961">
    <property type="entry name" value="FN3_dom"/>
</dbReference>
<gene>
    <name evidence="10" type="ORF">C491_05701</name>
</gene>
<dbReference type="Pfam" id="PF00082">
    <property type="entry name" value="Peptidase_S8"/>
    <property type="match status" value="1"/>
</dbReference>
<feature type="region of interest" description="Disordered" evidence="8">
    <location>
        <begin position="435"/>
        <end position="457"/>
    </location>
</feature>
<feature type="compositionally biased region" description="Acidic residues" evidence="8">
    <location>
        <begin position="437"/>
        <end position="457"/>
    </location>
</feature>
<feature type="compositionally biased region" description="Basic and acidic residues" evidence="8">
    <location>
        <begin position="758"/>
        <end position="779"/>
    </location>
</feature>
<dbReference type="STRING" id="1227497.C491_05701"/>
<evidence type="ECO:0000256" key="3">
    <source>
        <dbReference type="ARBA" id="ARBA00022723"/>
    </source>
</evidence>
<feature type="active site" description="Charge relay system" evidence="6">
    <location>
        <position position="175"/>
    </location>
</feature>
<comment type="similarity">
    <text evidence="1 6 7">Belongs to the peptidase S8 family.</text>
</comment>
<dbReference type="RefSeq" id="WP_005554438.1">
    <property type="nucleotide sequence ID" value="NZ_AOIB01000014.1"/>
</dbReference>
<dbReference type="PROSITE" id="PS00137">
    <property type="entry name" value="SUBTILASE_HIS"/>
    <property type="match status" value="1"/>
</dbReference>
<dbReference type="PROSITE" id="PS00136">
    <property type="entry name" value="SUBTILASE_ASP"/>
    <property type="match status" value="1"/>
</dbReference>
<accession>L9XGM6</accession>
<dbReference type="Proteomes" id="UP000011688">
    <property type="component" value="Unassembled WGS sequence"/>
</dbReference>
<dbReference type="PROSITE" id="PS00138">
    <property type="entry name" value="SUBTILASE_SER"/>
    <property type="match status" value="1"/>
</dbReference>
<evidence type="ECO:0000256" key="7">
    <source>
        <dbReference type="RuleBase" id="RU003355"/>
    </source>
</evidence>
<evidence type="ECO:0000256" key="5">
    <source>
        <dbReference type="ARBA" id="ARBA00022825"/>
    </source>
</evidence>
<evidence type="ECO:0000256" key="1">
    <source>
        <dbReference type="ARBA" id="ARBA00011073"/>
    </source>
</evidence>
<dbReference type="GO" id="GO:0046872">
    <property type="term" value="F:metal ion binding"/>
    <property type="evidence" value="ECO:0007669"/>
    <property type="project" value="UniProtKB-KW"/>
</dbReference>
<comment type="caution">
    <text evidence="10">The sequence shown here is derived from an EMBL/GenBank/DDBJ whole genome shotgun (WGS) entry which is preliminary data.</text>
</comment>
<dbReference type="InterPro" id="IPR000209">
    <property type="entry name" value="Peptidase_S8/S53_dom"/>
</dbReference>
<keyword evidence="2 6" id="KW-0645">Protease</keyword>
<name>L9XGM6_9EURY</name>
<feature type="active site" description="Charge relay system" evidence="6">
    <location>
        <position position="140"/>
    </location>
</feature>
<dbReference type="PANTHER" id="PTHR43806">
    <property type="entry name" value="PEPTIDASE S8"/>
    <property type="match status" value="1"/>
</dbReference>
<dbReference type="InterPro" id="IPR050131">
    <property type="entry name" value="Peptidase_S8_subtilisin-like"/>
</dbReference>
<dbReference type="Gene3D" id="3.40.50.200">
    <property type="entry name" value="Peptidase S8/S53 domain"/>
    <property type="match status" value="1"/>
</dbReference>
<dbReference type="InterPro" id="IPR034202">
    <property type="entry name" value="Subtilisin_Carlsberg-like"/>
</dbReference>
<proteinExistence type="inferred from homology"/>
<sequence>MASTPVAGSGIGAAAGDDSDDCHRYVVGTSPDASTRSISSDAVAVHRTLSFGSAGGATVCTCTDDVAAEYETRSDVRYVVPDHRRHAIGPAAVSSGRTSTALEPDPGDDQVVPWGIERLGVDSLPSKTDSSREATIAVLDTGIDPDHESLEVDDGASFVDCEDGCDDDWEDDGTHGTHIAGTAAAADNDVGVVGVTPDAELCAVKVLDGDGGGRDSEIAAAIEWCADEGLEVLTLSLGGPEPGPILEDAIEYAYENGTLVFAAAGNAGPDEGTVDYPAAYDACIAVGATDSRDEIADFSARGAGLELVAPGVDVVSTTPGDDYETMDGTSMAVPHVAGLAVRLLEAGVPHAEDTDDPDDPGGVRGILRETAEDIGVDETEQGYGLIDAESAAEAIEAVATEEATAVRASRATLTGAVRSLEDDGTADGFFEWRPADGDDWSETDSQAVEEDETFEATVEDLEPETEYEFRAVVESDSGNETGEATAFTTGADSLTVETDDASPVDHGSIHCVGDLEGVANADAVEAGFQWRAADGDDDSWTDTEGSERSGIGEFEEELSGLEPETAYEVRAVVTDGDETATGDAVSVETDPEPGVPEFEAFEVSDNSSQNSVGASVQWTVTDRDSDLAEITSELRYADDEEVLHSATSELEGGEESGTHTLRNTDRIKGAGEEYEITIRATDHEDNAVDASEEVTLDERSPAPSIDSFEVEATDFLGTPAADVEWEVSDEGGELWDLELELRLADDDDVLDDASSMARGDEDAGDHRLTGADDGAGREHEVTITVTDYFEQTTTETKRVTLDV</sequence>
<evidence type="ECO:0000256" key="4">
    <source>
        <dbReference type="ARBA" id="ARBA00022801"/>
    </source>
</evidence>
<keyword evidence="11" id="KW-1185">Reference proteome</keyword>
<dbReference type="InterPro" id="IPR036852">
    <property type="entry name" value="Peptidase_S8/S53_dom_sf"/>
</dbReference>
<organism evidence="10 11">
    <name type="scientific">Natronococcus amylolyticus DSM 10524</name>
    <dbReference type="NCBI Taxonomy" id="1227497"/>
    <lineage>
        <taxon>Archaea</taxon>
        <taxon>Methanobacteriati</taxon>
        <taxon>Methanobacteriota</taxon>
        <taxon>Stenosarchaea group</taxon>
        <taxon>Halobacteria</taxon>
        <taxon>Halobacteriales</taxon>
        <taxon>Natrialbaceae</taxon>
        <taxon>Natronococcus</taxon>
    </lineage>
</organism>
<dbReference type="InterPro" id="IPR015500">
    <property type="entry name" value="Peptidase_S8_subtilisin-rel"/>
</dbReference>
<dbReference type="InterPro" id="IPR023828">
    <property type="entry name" value="Peptidase_S8_Ser-AS"/>
</dbReference>
<feature type="region of interest" description="Disordered" evidence="8">
    <location>
        <begin position="1"/>
        <end position="22"/>
    </location>
</feature>
<dbReference type="EMBL" id="AOIB01000014">
    <property type="protein sequence ID" value="ELY59838.1"/>
    <property type="molecule type" value="Genomic_DNA"/>
</dbReference>
<reference evidence="10 11" key="1">
    <citation type="journal article" date="2014" name="PLoS Genet.">
        <title>Phylogenetically driven sequencing of extremely halophilic archaea reveals strategies for static and dynamic osmo-response.</title>
        <authorList>
            <person name="Becker E.A."/>
            <person name="Seitzer P.M."/>
            <person name="Tritt A."/>
            <person name="Larsen D."/>
            <person name="Krusor M."/>
            <person name="Yao A.I."/>
            <person name="Wu D."/>
            <person name="Madern D."/>
            <person name="Eisen J.A."/>
            <person name="Darling A.E."/>
            <person name="Facciotti M.T."/>
        </authorList>
    </citation>
    <scope>NUCLEOTIDE SEQUENCE [LARGE SCALE GENOMIC DNA]</scope>
    <source>
        <strain evidence="10 11">DSM 10524</strain>
    </source>
</reference>
<dbReference type="PROSITE" id="PS51892">
    <property type="entry name" value="SUBTILASE"/>
    <property type="match status" value="1"/>
</dbReference>
<dbReference type="GO" id="GO:0006508">
    <property type="term" value="P:proteolysis"/>
    <property type="evidence" value="ECO:0007669"/>
    <property type="project" value="UniProtKB-KW"/>
</dbReference>
<protein>
    <submittedName>
        <fullName evidence="10">Subtilisin-like serine protease</fullName>
    </submittedName>
</protein>
<dbReference type="PANTHER" id="PTHR43806:SF11">
    <property type="entry name" value="CEREVISIN-RELATED"/>
    <property type="match status" value="1"/>
</dbReference>
<dbReference type="InterPro" id="IPR023827">
    <property type="entry name" value="Peptidase_S8_Asp-AS"/>
</dbReference>
<dbReference type="OrthoDB" id="27270at2157"/>
<dbReference type="eggNOG" id="arCOG05978">
    <property type="taxonomic scope" value="Archaea"/>
</dbReference>
<dbReference type="GO" id="GO:0004252">
    <property type="term" value="F:serine-type endopeptidase activity"/>
    <property type="evidence" value="ECO:0007669"/>
    <property type="project" value="UniProtKB-UniRule"/>
</dbReference>
<keyword evidence="4 6" id="KW-0378">Hydrolase</keyword>
<evidence type="ECO:0000313" key="10">
    <source>
        <dbReference type="EMBL" id="ELY59838.1"/>
    </source>
</evidence>
<dbReference type="PRINTS" id="PR00723">
    <property type="entry name" value="SUBTILISIN"/>
</dbReference>